<dbReference type="Proteomes" id="UP000000689">
    <property type="component" value="Chromosome 7"/>
</dbReference>
<evidence type="ECO:0000256" key="3">
    <source>
        <dbReference type="ARBA" id="ARBA00020973"/>
    </source>
</evidence>
<dbReference type="eggNOG" id="KOG3758">
    <property type="taxonomic scope" value="Eukaryota"/>
</dbReference>
<evidence type="ECO:0000313" key="14">
    <source>
        <dbReference type="Proteomes" id="UP000000689"/>
    </source>
</evidence>
<dbReference type="HOGENOM" id="CLU_017837_0_0_1"/>
<comment type="similarity">
    <text evidence="2 10">Belongs to the COG6 family.</text>
</comment>
<dbReference type="OMA" id="IINMICP"/>
<dbReference type="PANTHER" id="PTHR21506">
    <property type="entry name" value="COMPONENT OF OLIGOMERIC GOLGI COMPLEX 6"/>
    <property type="match status" value="1"/>
</dbReference>
<evidence type="ECO:0000256" key="8">
    <source>
        <dbReference type="ARBA" id="ARBA00031348"/>
    </source>
</evidence>
<dbReference type="Pfam" id="PF20653">
    <property type="entry name" value="COG6_C"/>
    <property type="match status" value="1"/>
</dbReference>
<evidence type="ECO:0000256" key="7">
    <source>
        <dbReference type="ARBA" id="ARBA00023136"/>
    </source>
</evidence>
<evidence type="ECO:0000256" key="2">
    <source>
        <dbReference type="ARBA" id="ARBA00011023"/>
    </source>
</evidence>
<dbReference type="PANTHER" id="PTHR21506:SF0">
    <property type="entry name" value="CONSERVED OLIGOMERIC GOLGI COMPLEX SUBUNIT 6"/>
    <property type="match status" value="1"/>
</dbReference>
<dbReference type="SMART" id="SM01087">
    <property type="entry name" value="COG6"/>
    <property type="match status" value="1"/>
</dbReference>
<accession>G0WDG5</accession>
<name>G0WDG5_NAUDC</name>
<proteinExistence type="inferred from homology"/>
<evidence type="ECO:0000256" key="1">
    <source>
        <dbReference type="ARBA" id="ARBA00004395"/>
    </source>
</evidence>
<dbReference type="GO" id="GO:0006891">
    <property type="term" value="P:intra-Golgi vesicle-mediated transport"/>
    <property type="evidence" value="ECO:0007669"/>
    <property type="project" value="UniProtKB-UniRule"/>
</dbReference>
<dbReference type="Pfam" id="PF06419">
    <property type="entry name" value="COG6_N"/>
    <property type="match status" value="1"/>
</dbReference>
<dbReference type="GO" id="GO:0017119">
    <property type="term" value="C:Golgi transport complex"/>
    <property type="evidence" value="ECO:0007669"/>
    <property type="project" value="UniProtKB-UniRule"/>
</dbReference>
<dbReference type="InterPro" id="IPR048369">
    <property type="entry name" value="COG6_C"/>
</dbReference>
<evidence type="ECO:0000256" key="4">
    <source>
        <dbReference type="ARBA" id="ARBA00022448"/>
    </source>
</evidence>
<keyword evidence="7 10" id="KW-0472">Membrane</keyword>
<evidence type="ECO:0000256" key="6">
    <source>
        <dbReference type="ARBA" id="ARBA00023034"/>
    </source>
</evidence>
<keyword evidence="14" id="KW-1185">Reference proteome</keyword>
<feature type="domain" description="Conserved Oligomeric Golgi complex subunit 6 C-terminal" evidence="12">
    <location>
        <begin position="360"/>
        <end position="959"/>
    </location>
</feature>
<evidence type="ECO:0000256" key="10">
    <source>
        <dbReference type="RuleBase" id="RU365075"/>
    </source>
</evidence>
<evidence type="ECO:0000256" key="9">
    <source>
        <dbReference type="ARBA" id="ARBA00043873"/>
    </source>
</evidence>
<dbReference type="OrthoDB" id="272987at2759"/>
<keyword evidence="5 10" id="KW-0653">Protein transport</keyword>
<dbReference type="GO" id="GO:0000139">
    <property type="term" value="C:Golgi membrane"/>
    <property type="evidence" value="ECO:0007669"/>
    <property type="project" value="UniProtKB-SubCell"/>
</dbReference>
<sequence length="961" mass="109508">MDFLDYQTFSVGDQNNLQDDTSLPEPTSRLDLSSIPTMAAQEREFKLPFIGAALKNAVGNTTSAASATSTAIASTSSTKKNDTTAAPSISRNIVDSTLYTKMSVYATKSIDTLTSSLSTSSENGVAFDNINSQIIDDHYNNIPLPNSNIPDNENDNEQKTKKDVTNLVLSKKLSRILNDYSINNDYNNTVKLRNSLKFLEEKKKSYNSNSNNEKLITPEYIGILARKTLRSDLENELLKEHIIVLEEFKPIVRRIKRFSSSVENISKISEQLIDRANETSNHGTTDSVFNQVEALQNQVNLLRLKHQLLTNIQKNFTLTQIEDDIIINGPIDLEFFKVINKVLKIKKNATFLLALDNMEPGTNLINQINSIIQIINKKIFNFLIDFVYDTSHINNGTNNNNNDNNNNNNNNSYSNVNDNVIIFQKSLIFLSNDLPYFDEFFKRVTSIRSKIILDEFLSQFELAHHHSSSSSHKNNSKTNSSDLNKPLILSAHDPIRYIGDVLASIHSIIANEADFIKSLFKFKQILQQEEAQEDAHNDSISYLQDKNLEFLTGLDLKLLNEIIQSLSNSIKLRIEQIIKFESNPITNFEILQLLKLYQMMFIKKGIKSNSSLINNLIILQNLSNDKIINSFTQFIDNVKESNQFALTTAATTGTNTTTTTHTAKKNISIKHNGNFGDDLLPPEWLSTYLSKITELFEEIDKRGTPFNDDAHDDDDDDTIATEDSHDVINQYNMERLIESPIFDVLMKEIKNTFPLAKKNESVKISLLTVQINCFDLINSRLQPFNHSRMIFSKSKNPNIHKILDKINDNLQQFIDTMKELQEKLLFEKTGLSIYNNLFNMIFPIDAVQDKLDYDMYQSLLDNPLMNIDTINNTVHTKLNEYLPNALNDIQENLLFKLNSPSIVDAICDHCFGKISLFYKIFRDVLFHLYANEDVKNANEKKQKISDILNFSSEEFNTLLGL</sequence>
<comment type="subcellular location">
    <subcellularLocation>
        <location evidence="1 10">Golgi apparatus membrane</location>
        <topology evidence="1 10">Peripheral membrane protein</topology>
    </subcellularLocation>
</comment>
<organism evidence="13 14">
    <name type="scientific">Naumovozyma dairenensis (strain ATCC 10597 / BCRC 20456 / CBS 421 / NBRC 0211 / NRRL Y-12639)</name>
    <name type="common">Saccharomyces dairenensis</name>
    <dbReference type="NCBI Taxonomy" id="1071378"/>
    <lineage>
        <taxon>Eukaryota</taxon>
        <taxon>Fungi</taxon>
        <taxon>Dikarya</taxon>
        <taxon>Ascomycota</taxon>
        <taxon>Saccharomycotina</taxon>
        <taxon>Saccharomycetes</taxon>
        <taxon>Saccharomycetales</taxon>
        <taxon>Saccharomycetaceae</taxon>
        <taxon>Naumovozyma</taxon>
    </lineage>
</organism>
<dbReference type="InterPro" id="IPR010490">
    <property type="entry name" value="COG6"/>
</dbReference>
<comment type="subunit">
    <text evidence="10">Component of the conserved oligomeric Golgi complex.</text>
</comment>
<evidence type="ECO:0000313" key="13">
    <source>
        <dbReference type="EMBL" id="CCD25826.2"/>
    </source>
</evidence>
<dbReference type="RefSeq" id="XP_003671069.2">
    <property type="nucleotide sequence ID" value="XM_003671021.2"/>
</dbReference>
<gene>
    <name evidence="13" type="primary">NDAI0G00500</name>
    <name evidence="13" type="ordered locus">NDAI_0G00500</name>
</gene>
<feature type="domain" description="Conserved oligomeric complex COG6 N-terminal" evidence="11">
    <location>
        <begin position="225"/>
        <end position="328"/>
    </location>
</feature>
<dbReference type="KEGG" id="ndi:NDAI_0G00500"/>
<protein>
    <recommendedName>
        <fullName evidence="3 10">Conserved oligomeric Golgi complex subunit 6</fullName>
        <shortName evidence="10">COG complex subunit 6</shortName>
    </recommendedName>
    <alternativeName>
        <fullName evidence="8 10">Component of oligomeric Golgi complex 6</fullName>
    </alternativeName>
</protein>
<dbReference type="AlphaFoldDB" id="G0WDG5"/>
<dbReference type="STRING" id="1071378.G0WDG5"/>
<dbReference type="GO" id="GO:0032258">
    <property type="term" value="P:cytoplasm to vacuole targeting by the Cvt pathway"/>
    <property type="evidence" value="ECO:0007669"/>
    <property type="project" value="EnsemblFungi"/>
</dbReference>
<keyword evidence="4 10" id="KW-0813">Transport</keyword>
<comment type="function">
    <text evidence="9">Acts as a component of the peripheral membrane COG complex that is involved in intra-Golgi protein trafficking. COG is located at the cis-Golgi, and regulates tethering of retrograde intra-Golgi vesicles and possibly a number of other membrane trafficking events.</text>
</comment>
<dbReference type="InterPro" id="IPR048368">
    <property type="entry name" value="COG6_N"/>
</dbReference>
<dbReference type="GeneID" id="11497222"/>
<dbReference type="EMBL" id="HE580273">
    <property type="protein sequence ID" value="CCD25826.2"/>
    <property type="molecule type" value="Genomic_DNA"/>
</dbReference>
<comment type="function">
    <text evidence="10">Acts as component of the peripheral membrane COG complex that is involved in intra-Golgi protein trafficking. COG is located at the cis-Golgi, and regulates tethering of retrograde intra-Golgi vesicles and possibly a number of other membrane trafficking events.</text>
</comment>
<evidence type="ECO:0000259" key="11">
    <source>
        <dbReference type="Pfam" id="PF06419"/>
    </source>
</evidence>
<reference evidence="13 14" key="1">
    <citation type="journal article" date="2011" name="Proc. Natl. Acad. Sci. U.S.A.">
        <title>Evolutionary erosion of yeast sex chromosomes by mating-type switching accidents.</title>
        <authorList>
            <person name="Gordon J.L."/>
            <person name="Armisen D."/>
            <person name="Proux-Wera E."/>
            <person name="Oheigeartaigh S.S."/>
            <person name="Byrne K.P."/>
            <person name="Wolfe K.H."/>
        </authorList>
    </citation>
    <scope>NUCLEOTIDE SEQUENCE [LARGE SCALE GENOMIC DNA]</scope>
    <source>
        <strain evidence="14">ATCC 10597 / BCRC 20456 / CBS 421 / NBRC 0211 / NRRL Y-12639</strain>
    </source>
</reference>
<evidence type="ECO:0000259" key="12">
    <source>
        <dbReference type="Pfam" id="PF20653"/>
    </source>
</evidence>
<evidence type="ECO:0000256" key="5">
    <source>
        <dbReference type="ARBA" id="ARBA00022927"/>
    </source>
</evidence>
<keyword evidence="6 10" id="KW-0333">Golgi apparatus</keyword>